<protein>
    <submittedName>
        <fullName evidence="1">Uncharacterized protein</fullName>
    </submittedName>
</protein>
<name>A0A9N9R6T8_9NEOP</name>
<organism evidence="1 2">
    <name type="scientific">Diatraea saccharalis</name>
    <name type="common">sugarcane borer</name>
    <dbReference type="NCBI Taxonomy" id="40085"/>
    <lineage>
        <taxon>Eukaryota</taxon>
        <taxon>Metazoa</taxon>
        <taxon>Ecdysozoa</taxon>
        <taxon>Arthropoda</taxon>
        <taxon>Hexapoda</taxon>
        <taxon>Insecta</taxon>
        <taxon>Pterygota</taxon>
        <taxon>Neoptera</taxon>
        <taxon>Endopterygota</taxon>
        <taxon>Lepidoptera</taxon>
        <taxon>Glossata</taxon>
        <taxon>Ditrysia</taxon>
        <taxon>Pyraloidea</taxon>
        <taxon>Crambidae</taxon>
        <taxon>Crambinae</taxon>
        <taxon>Diatraea</taxon>
    </lineage>
</organism>
<evidence type="ECO:0000313" key="2">
    <source>
        <dbReference type="Proteomes" id="UP001153714"/>
    </source>
</evidence>
<sequence>MSKSGTSNVKDLLYYSESYDEDVDEDIWDDRKLNDAYDKALRIANAEVAKRVAMSTNTQHKNKEGIYETD</sequence>
<reference evidence="1" key="1">
    <citation type="submission" date="2021-12" db="EMBL/GenBank/DDBJ databases">
        <authorList>
            <person name="King R."/>
        </authorList>
    </citation>
    <scope>NUCLEOTIDE SEQUENCE</scope>
</reference>
<dbReference type="Proteomes" id="UP001153714">
    <property type="component" value="Chromosome 3"/>
</dbReference>
<reference evidence="1" key="2">
    <citation type="submission" date="2022-10" db="EMBL/GenBank/DDBJ databases">
        <authorList>
            <consortium name="ENA_rothamsted_submissions"/>
            <consortium name="culmorum"/>
            <person name="King R."/>
        </authorList>
    </citation>
    <scope>NUCLEOTIDE SEQUENCE</scope>
</reference>
<evidence type="ECO:0000313" key="1">
    <source>
        <dbReference type="EMBL" id="CAG9790795.1"/>
    </source>
</evidence>
<dbReference type="AlphaFoldDB" id="A0A9N9R6T8"/>
<proteinExistence type="predicted"/>
<keyword evidence="2" id="KW-1185">Reference proteome</keyword>
<dbReference type="OrthoDB" id="7483415at2759"/>
<dbReference type="EMBL" id="OU893334">
    <property type="protein sequence ID" value="CAG9790795.1"/>
    <property type="molecule type" value="Genomic_DNA"/>
</dbReference>
<accession>A0A9N9R6T8</accession>
<gene>
    <name evidence="1" type="ORF">DIATSA_LOCUS8447</name>
</gene>